<feature type="region of interest" description="Disordered" evidence="3">
    <location>
        <begin position="1"/>
        <end position="31"/>
    </location>
</feature>
<feature type="compositionally biased region" description="Basic and acidic residues" evidence="3">
    <location>
        <begin position="11"/>
        <end position="20"/>
    </location>
</feature>
<feature type="domain" description="Gfo/Idh/MocA-like oxidoreductase C-terminal" evidence="5">
    <location>
        <begin position="173"/>
        <end position="372"/>
    </location>
</feature>
<keyword evidence="7" id="KW-1185">Reference proteome</keyword>
<dbReference type="GO" id="GO:0000166">
    <property type="term" value="F:nucleotide binding"/>
    <property type="evidence" value="ECO:0007669"/>
    <property type="project" value="InterPro"/>
</dbReference>
<dbReference type="InterPro" id="IPR008354">
    <property type="entry name" value="Glc-Fru_OxRdtase_bac"/>
</dbReference>
<dbReference type="PANTHER" id="PTHR22604">
    <property type="entry name" value="OXIDOREDUCTASES"/>
    <property type="match status" value="1"/>
</dbReference>
<dbReference type="SUPFAM" id="SSF51735">
    <property type="entry name" value="NAD(P)-binding Rossmann-fold domains"/>
    <property type="match status" value="1"/>
</dbReference>
<evidence type="ECO:0000256" key="2">
    <source>
        <dbReference type="ARBA" id="ARBA00023002"/>
    </source>
</evidence>
<dbReference type="AlphaFoldDB" id="A0A4R6SY73"/>
<dbReference type="InterPro" id="IPR050984">
    <property type="entry name" value="Gfo/Idh/MocA_domain"/>
</dbReference>
<evidence type="ECO:0000256" key="1">
    <source>
        <dbReference type="ARBA" id="ARBA00010928"/>
    </source>
</evidence>
<dbReference type="OrthoDB" id="9815825at2"/>
<dbReference type="PANTHER" id="PTHR22604:SF105">
    <property type="entry name" value="TRANS-1,2-DIHYDROBENZENE-1,2-DIOL DEHYDROGENASE"/>
    <property type="match status" value="1"/>
</dbReference>
<accession>A0A4R6SY73</accession>
<dbReference type="Gene3D" id="3.30.360.10">
    <property type="entry name" value="Dihydrodipicolinate Reductase, domain 2"/>
    <property type="match status" value="1"/>
</dbReference>
<evidence type="ECO:0000256" key="3">
    <source>
        <dbReference type="SAM" id="MobiDB-lite"/>
    </source>
</evidence>
<protein>
    <submittedName>
        <fullName evidence="6">Putative dehydrogenase</fullName>
    </submittedName>
</protein>
<name>A0A4R6SY73_9SPHI</name>
<comment type="caution">
    <text evidence="6">The sequence shown here is derived from an EMBL/GenBank/DDBJ whole genome shotgun (WGS) entry which is preliminary data.</text>
</comment>
<proteinExistence type="inferred from homology"/>
<dbReference type="InterPro" id="IPR000683">
    <property type="entry name" value="Gfo/Idh/MocA-like_OxRdtase_N"/>
</dbReference>
<dbReference type="PRINTS" id="PR01775">
    <property type="entry name" value="GLFROXRDTASE"/>
</dbReference>
<evidence type="ECO:0000313" key="6">
    <source>
        <dbReference type="EMBL" id="TDQ11504.1"/>
    </source>
</evidence>
<sequence length="374" mass="42024">MTKKKKSTKPVKLEKWKSTSDKQVAPPPAPLPPDERIGYAIVGLGHLALEEVIPELMACKFSRLAALVSSDEEKMEKVALQYGVKPEACYTYDNYDDLKDNDDVKVIYIILPNDMHKEFTIRGAKAGKHILCEKPMANSAAECRQMIKACKKAGVKLMIAYRIQYQPHNLKLKELIKNEQFGKVKYVEAANGQSSANPEHWRHVGAQAGGGALPDIGIYCLNTTRFLLDAEPTEVFAYKYSTPGDPLFKDTEELISWQMKFKDGIIASCMAHYKVHEVKTLRVHAEHGWMFMDKAFAYAGQQLTTARAEGEMSIQENIGLAETKQFAVEMDHFSQCILNDKESDTPGEEGLQDHIIMEAIYKSAETGKPVKIKY</sequence>
<feature type="domain" description="Gfo/Idh/MocA-like oxidoreductase N-terminal" evidence="4">
    <location>
        <begin position="38"/>
        <end position="161"/>
    </location>
</feature>
<evidence type="ECO:0000313" key="7">
    <source>
        <dbReference type="Proteomes" id="UP000295620"/>
    </source>
</evidence>
<reference evidence="6 7" key="1">
    <citation type="submission" date="2019-03" db="EMBL/GenBank/DDBJ databases">
        <title>Genomic Encyclopedia of Archaeal and Bacterial Type Strains, Phase II (KMG-II): from individual species to whole genera.</title>
        <authorList>
            <person name="Goeker M."/>
        </authorList>
    </citation>
    <scope>NUCLEOTIDE SEQUENCE [LARGE SCALE GENOMIC DNA]</scope>
    <source>
        <strain evidence="6 7">DSM 19035</strain>
    </source>
</reference>
<dbReference type="Pfam" id="PF02894">
    <property type="entry name" value="GFO_IDH_MocA_C"/>
    <property type="match status" value="1"/>
</dbReference>
<keyword evidence="2" id="KW-0560">Oxidoreductase</keyword>
<dbReference type="EMBL" id="SNYC01000003">
    <property type="protein sequence ID" value="TDQ11504.1"/>
    <property type="molecule type" value="Genomic_DNA"/>
</dbReference>
<dbReference type="SUPFAM" id="SSF55347">
    <property type="entry name" value="Glyceraldehyde-3-phosphate dehydrogenase-like, C-terminal domain"/>
    <property type="match status" value="1"/>
</dbReference>
<evidence type="ECO:0000259" key="4">
    <source>
        <dbReference type="Pfam" id="PF01408"/>
    </source>
</evidence>
<comment type="similarity">
    <text evidence="1">Belongs to the Gfo/Idh/MocA family.</text>
</comment>
<dbReference type="RefSeq" id="WP_133574575.1">
    <property type="nucleotide sequence ID" value="NZ_SNYC01000003.1"/>
</dbReference>
<dbReference type="Proteomes" id="UP000295620">
    <property type="component" value="Unassembled WGS sequence"/>
</dbReference>
<organism evidence="6 7">
    <name type="scientific">Pedobacter metabolipauper</name>
    <dbReference type="NCBI Taxonomy" id="425513"/>
    <lineage>
        <taxon>Bacteria</taxon>
        <taxon>Pseudomonadati</taxon>
        <taxon>Bacteroidota</taxon>
        <taxon>Sphingobacteriia</taxon>
        <taxon>Sphingobacteriales</taxon>
        <taxon>Sphingobacteriaceae</taxon>
        <taxon>Pedobacter</taxon>
    </lineage>
</organism>
<dbReference type="Gene3D" id="3.40.50.720">
    <property type="entry name" value="NAD(P)-binding Rossmann-like Domain"/>
    <property type="match status" value="1"/>
</dbReference>
<dbReference type="InterPro" id="IPR036291">
    <property type="entry name" value="NAD(P)-bd_dom_sf"/>
</dbReference>
<dbReference type="Pfam" id="PF01408">
    <property type="entry name" value="GFO_IDH_MocA"/>
    <property type="match status" value="1"/>
</dbReference>
<dbReference type="InterPro" id="IPR004104">
    <property type="entry name" value="Gfo/Idh/MocA-like_OxRdtase_C"/>
</dbReference>
<evidence type="ECO:0000259" key="5">
    <source>
        <dbReference type="Pfam" id="PF02894"/>
    </source>
</evidence>
<gene>
    <name evidence="6" type="ORF">ATK78_0627</name>
</gene>
<dbReference type="GO" id="GO:0016491">
    <property type="term" value="F:oxidoreductase activity"/>
    <property type="evidence" value="ECO:0007669"/>
    <property type="project" value="UniProtKB-KW"/>
</dbReference>